<dbReference type="eggNOG" id="KOG3020">
    <property type="taxonomic scope" value="Eukaryota"/>
</dbReference>
<sequence>MSTSNSNTNSGNNNNNGNKNNNNNKKNNNNGCCDPSPKSKSKPIDPSKPKLQTPKTVVMPDDAKYIDSHVHVDQFLIRSNKTLEDFDSFKQEHFPKQFEALIQVCCDPVSIEYTDFLISKFDTIYAAYGVHPHNANEYTDQVESKLVERMSNPKVLAWGEMGLDYFYNKSTVEEQQTAFARQCKKAVELGKPLVIHSREAEEDTLRILKETVPKDHRIHIHCFTSSPDFAKSLLEYFPNLCIGFTGCITFKNSQSIRDSVEAVPIERILLETDGPYMTPEPYRGKIAHSGHIPLVANSIAQIKNIPLEQVLKQCRLNTNKIYGI</sequence>
<feature type="binding site" evidence="3">
    <location>
        <position position="69"/>
    </location>
    <ligand>
        <name>a divalent metal cation</name>
        <dbReference type="ChEBI" id="CHEBI:60240"/>
        <label>1</label>
    </ligand>
</feature>
<dbReference type="Proteomes" id="UP000001064">
    <property type="component" value="Unassembled WGS sequence"/>
</dbReference>
<proteinExistence type="predicted"/>
<evidence type="ECO:0000256" key="1">
    <source>
        <dbReference type="ARBA" id="ARBA00022723"/>
    </source>
</evidence>
<keyword evidence="2" id="KW-0378">Hydrolase</keyword>
<dbReference type="InterPro" id="IPR001130">
    <property type="entry name" value="TatD-like"/>
</dbReference>
<dbReference type="PANTHER" id="PTHR46363">
    <property type="entry name" value="DEOXYRIBONUCLEASE TATDN2-RELATED"/>
    <property type="match status" value="1"/>
</dbReference>
<name>F0ZSZ1_DICPU</name>
<evidence type="ECO:0000256" key="4">
    <source>
        <dbReference type="SAM" id="MobiDB-lite"/>
    </source>
</evidence>
<dbReference type="InterPro" id="IPR032466">
    <property type="entry name" value="Metal_Hydrolase"/>
</dbReference>
<dbReference type="InParanoid" id="F0ZSZ1"/>
<dbReference type="SUPFAM" id="SSF51556">
    <property type="entry name" value="Metallo-dependent hydrolases"/>
    <property type="match status" value="1"/>
</dbReference>
<dbReference type="GO" id="GO:0004536">
    <property type="term" value="F:DNA nuclease activity"/>
    <property type="evidence" value="ECO:0007669"/>
    <property type="project" value="InterPro"/>
</dbReference>
<dbReference type="KEGG" id="dpp:DICPUDRAFT_155056"/>
<dbReference type="RefSeq" id="XP_003290544.1">
    <property type="nucleotide sequence ID" value="XM_003290496.1"/>
</dbReference>
<dbReference type="OMA" id="THCHLEY"/>
<dbReference type="GO" id="GO:0046872">
    <property type="term" value="F:metal ion binding"/>
    <property type="evidence" value="ECO:0007669"/>
    <property type="project" value="UniProtKB-KW"/>
</dbReference>
<keyword evidence="6" id="KW-1185">Reference proteome</keyword>
<dbReference type="EMBL" id="GL871166">
    <property type="protein sequence ID" value="EGC32936.1"/>
    <property type="molecule type" value="Genomic_DNA"/>
</dbReference>
<dbReference type="PROSITE" id="PS01091">
    <property type="entry name" value="TATD_3"/>
    <property type="match status" value="1"/>
</dbReference>
<feature type="compositionally biased region" description="Low complexity" evidence="4">
    <location>
        <begin position="1"/>
        <end position="38"/>
    </location>
</feature>
<evidence type="ECO:0000313" key="6">
    <source>
        <dbReference type="Proteomes" id="UP000001064"/>
    </source>
</evidence>
<feature type="binding site" evidence="3">
    <location>
        <position position="273"/>
    </location>
    <ligand>
        <name>a divalent metal cation</name>
        <dbReference type="ChEBI" id="CHEBI:60240"/>
        <label>1</label>
    </ligand>
</feature>
<accession>F0ZSZ1</accession>
<dbReference type="OrthoDB" id="6079689at2759"/>
<gene>
    <name evidence="5" type="ORF">DICPUDRAFT_155056</name>
</gene>
<dbReference type="FunFam" id="3.20.20.140:FF:000027">
    <property type="entry name" value="putative deoxyribonuclease TATDN2"/>
    <property type="match status" value="1"/>
</dbReference>
<keyword evidence="1 3" id="KW-0479">Metal-binding</keyword>
<reference evidence="6" key="1">
    <citation type="journal article" date="2011" name="Genome Biol.">
        <title>Comparative genomics of the social amoebae Dictyostelium discoideum and Dictyostelium purpureum.</title>
        <authorList>
            <consortium name="US DOE Joint Genome Institute (JGI-PGF)"/>
            <person name="Sucgang R."/>
            <person name="Kuo A."/>
            <person name="Tian X."/>
            <person name="Salerno W."/>
            <person name="Parikh A."/>
            <person name="Feasley C.L."/>
            <person name="Dalin E."/>
            <person name="Tu H."/>
            <person name="Huang E."/>
            <person name="Barry K."/>
            <person name="Lindquist E."/>
            <person name="Shapiro H."/>
            <person name="Bruce D."/>
            <person name="Schmutz J."/>
            <person name="Salamov A."/>
            <person name="Fey P."/>
            <person name="Gaudet P."/>
            <person name="Anjard C."/>
            <person name="Babu M.M."/>
            <person name="Basu S."/>
            <person name="Bushmanova Y."/>
            <person name="van der Wel H."/>
            <person name="Katoh-Kurasawa M."/>
            <person name="Dinh C."/>
            <person name="Coutinho P.M."/>
            <person name="Saito T."/>
            <person name="Elias M."/>
            <person name="Schaap P."/>
            <person name="Kay R.R."/>
            <person name="Henrissat B."/>
            <person name="Eichinger L."/>
            <person name="Rivero F."/>
            <person name="Putnam N.H."/>
            <person name="West C.M."/>
            <person name="Loomis W.F."/>
            <person name="Chisholm R.L."/>
            <person name="Shaulsky G."/>
            <person name="Strassmann J.E."/>
            <person name="Queller D.C."/>
            <person name="Kuspa A."/>
            <person name="Grigoriev I.V."/>
        </authorList>
    </citation>
    <scope>NUCLEOTIDE SEQUENCE [LARGE SCALE GENOMIC DNA]</scope>
    <source>
        <strain evidence="6">QSDP1</strain>
    </source>
</reference>
<dbReference type="CDD" id="cd01310">
    <property type="entry name" value="TatD_DNAse"/>
    <property type="match status" value="1"/>
</dbReference>
<evidence type="ECO:0000256" key="2">
    <source>
        <dbReference type="ARBA" id="ARBA00022801"/>
    </source>
</evidence>
<dbReference type="NCBIfam" id="TIGR00010">
    <property type="entry name" value="YchF/TatD family DNA exonuclease"/>
    <property type="match status" value="1"/>
</dbReference>
<dbReference type="Pfam" id="PF01026">
    <property type="entry name" value="TatD_DNase"/>
    <property type="match status" value="1"/>
</dbReference>
<dbReference type="GO" id="GO:0016788">
    <property type="term" value="F:hydrolase activity, acting on ester bonds"/>
    <property type="evidence" value="ECO:0007669"/>
    <property type="project" value="InterPro"/>
</dbReference>
<organism evidence="5 6">
    <name type="scientific">Dictyostelium purpureum</name>
    <name type="common">Slime mold</name>
    <dbReference type="NCBI Taxonomy" id="5786"/>
    <lineage>
        <taxon>Eukaryota</taxon>
        <taxon>Amoebozoa</taxon>
        <taxon>Evosea</taxon>
        <taxon>Eumycetozoa</taxon>
        <taxon>Dictyostelia</taxon>
        <taxon>Dictyosteliales</taxon>
        <taxon>Dictyosteliaceae</taxon>
        <taxon>Dictyostelium</taxon>
    </lineage>
</organism>
<dbReference type="PROSITE" id="PS01137">
    <property type="entry name" value="TATD_1"/>
    <property type="match status" value="1"/>
</dbReference>
<feature type="region of interest" description="Disordered" evidence="4">
    <location>
        <begin position="1"/>
        <end position="54"/>
    </location>
</feature>
<dbReference type="PIRSF" id="PIRSF005902">
    <property type="entry name" value="DNase_TatD"/>
    <property type="match status" value="1"/>
</dbReference>
<evidence type="ECO:0000256" key="3">
    <source>
        <dbReference type="PIRSR" id="PIRSR005902-1"/>
    </source>
</evidence>
<dbReference type="InterPro" id="IPR018228">
    <property type="entry name" value="DNase_TatD-rel_CS"/>
</dbReference>
<dbReference type="PANTHER" id="PTHR46363:SF1">
    <property type="entry name" value="DEOXYRIBONUCLEASE TATDN2-RELATED"/>
    <property type="match status" value="1"/>
</dbReference>
<evidence type="ECO:0000313" key="5">
    <source>
        <dbReference type="EMBL" id="EGC32936.1"/>
    </source>
</evidence>
<protein>
    <submittedName>
        <fullName evidence="5">Uncharacterized protein</fullName>
    </submittedName>
</protein>
<dbReference type="AlphaFoldDB" id="F0ZSZ1"/>
<dbReference type="PROSITE" id="PS01090">
    <property type="entry name" value="TATD_2"/>
    <property type="match status" value="1"/>
</dbReference>
<dbReference type="InterPro" id="IPR015991">
    <property type="entry name" value="TatD/YcfH-like"/>
</dbReference>
<feature type="binding site" evidence="3">
    <location>
        <position position="160"/>
    </location>
    <ligand>
        <name>a divalent metal cation</name>
        <dbReference type="ChEBI" id="CHEBI:60240"/>
        <label>1</label>
    </ligand>
</feature>
<feature type="binding site" evidence="3">
    <location>
        <position position="196"/>
    </location>
    <ligand>
        <name>a divalent metal cation</name>
        <dbReference type="ChEBI" id="CHEBI:60240"/>
        <label>2</label>
    </ligand>
</feature>
<dbReference type="VEuPathDB" id="AmoebaDB:DICPUDRAFT_155056"/>
<dbReference type="Gene3D" id="3.20.20.140">
    <property type="entry name" value="Metal-dependent hydrolases"/>
    <property type="match status" value="1"/>
</dbReference>
<feature type="binding site" evidence="3">
    <location>
        <position position="71"/>
    </location>
    <ligand>
        <name>a divalent metal cation</name>
        <dbReference type="ChEBI" id="CHEBI:60240"/>
        <label>1</label>
    </ligand>
</feature>
<feature type="binding site" evidence="3">
    <location>
        <position position="221"/>
    </location>
    <ligand>
        <name>a divalent metal cation</name>
        <dbReference type="ChEBI" id="CHEBI:60240"/>
        <label>2</label>
    </ligand>
</feature>
<dbReference type="GeneID" id="10507931"/>